<reference evidence="2 3" key="1">
    <citation type="submission" date="2024-04" db="EMBL/GenBank/DDBJ databases">
        <authorList>
            <consortium name="Genoscope - CEA"/>
            <person name="William W."/>
        </authorList>
    </citation>
    <scope>NUCLEOTIDE SEQUENCE [LARGE SCALE GENOMIC DNA]</scope>
</reference>
<feature type="region of interest" description="Disordered" evidence="1">
    <location>
        <begin position="135"/>
        <end position="168"/>
    </location>
</feature>
<feature type="non-terminal residue" evidence="2">
    <location>
        <position position="168"/>
    </location>
</feature>
<dbReference type="AlphaFoldDB" id="A0AAV2IC75"/>
<sequence>ANSKLLTFRLADHQKNLLLQILNKEAEQAADNEKFYYKQHKDDPKPIEPEMPQEMMSKDRRIQLNYKFLKGCVETGPVEPMQQAWADRILKMIPDNLKHGRHLGELMQELLAEVKILFESSMRKSMVQHVLIKPEVKGLENEEGGPPPEEPVGLDYSKPWHETFQENQ</sequence>
<dbReference type="EMBL" id="CAXITT010000475">
    <property type="protein sequence ID" value="CAL1542213.1"/>
    <property type="molecule type" value="Genomic_DNA"/>
</dbReference>
<evidence type="ECO:0000313" key="3">
    <source>
        <dbReference type="Proteomes" id="UP001497497"/>
    </source>
</evidence>
<comment type="caution">
    <text evidence="2">The sequence shown here is derived from an EMBL/GenBank/DDBJ whole genome shotgun (WGS) entry which is preliminary data.</text>
</comment>
<accession>A0AAV2IC75</accession>
<feature type="compositionally biased region" description="Basic and acidic residues" evidence="1">
    <location>
        <begin position="158"/>
        <end position="168"/>
    </location>
</feature>
<name>A0AAV2IC75_LYMST</name>
<proteinExistence type="predicted"/>
<organism evidence="2 3">
    <name type="scientific">Lymnaea stagnalis</name>
    <name type="common">Great pond snail</name>
    <name type="synonym">Helix stagnalis</name>
    <dbReference type="NCBI Taxonomy" id="6523"/>
    <lineage>
        <taxon>Eukaryota</taxon>
        <taxon>Metazoa</taxon>
        <taxon>Spiralia</taxon>
        <taxon>Lophotrochozoa</taxon>
        <taxon>Mollusca</taxon>
        <taxon>Gastropoda</taxon>
        <taxon>Heterobranchia</taxon>
        <taxon>Euthyneura</taxon>
        <taxon>Panpulmonata</taxon>
        <taxon>Hygrophila</taxon>
        <taxon>Lymnaeoidea</taxon>
        <taxon>Lymnaeidae</taxon>
        <taxon>Lymnaea</taxon>
    </lineage>
</organism>
<feature type="non-terminal residue" evidence="2">
    <location>
        <position position="1"/>
    </location>
</feature>
<keyword evidence="3" id="KW-1185">Reference proteome</keyword>
<evidence type="ECO:0000313" key="2">
    <source>
        <dbReference type="EMBL" id="CAL1542213.1"/>
    </source>
</evidence>
<dbReference type="Proteomes" id="UP001497497">
    <property type="component" value="Unassembled WGS sequence"/>
</dbReference>
<gene>
    <name evidence="2" type="ORF">GSLYS_00015811001</name>
</gene>
<protein>
    <submittedName>
        <fullName evidence="2">Uncharacterized protein</fullName>
    </submittedName>
</protein>
<evidence type="ECO:0000256" key="1">
    <source>
        <dbReference type="SAM" id="MobiDB-lite"/>
    </source>
</evidence>